<feature type="transmembrane region" description="Helical" evidence="1">
    <location>
        <begin position="20"/>
        <end position="41"/>
    </location>
</feature>
<evidence type="ECO:0000256" key="1">
    <source>
        <dbReference type="SAM" id="Phobius"/>
    </source>
</evidence>
<feature type="transmembrane region" description="Helical" evidence="1">
    <location>
        <begin position="62"/>
        <end position="84"/>
    </location>
</feature>
<keyword evidence="1" id="KW-1133">Transmembrane helix</keyword>
<evidence type="ECO:0008006" key="4">
    <source>
        <dbReference type="Google" id="ProtNLM"/>
    </source>
</evidence>
<dbReference type="AlphaFoldDB" id="A0A8S1JMW3"/>
<organism evidence="2 3">
    <name type="scientific">Paramecium primaurelia</name>
    <dbReference type="NCBI Taxonomy" id="5886"/>
    <lineage>
        <taxon>Eukaryota</taxon>
        <taxon>Sar</taxon>
        <taxon>Alveolata</taxon>
        <taxon>Ciliophora</taxon>
        <taxon>Intramacronucleata</taxon>
        <taxon>Oligohymenophorea</taxon>
        <taxon>Peniculida</taxon>
        <taxon>Parameciidae</taxon>
        <taxon>Paramecium</taxon>
    </lineage>
</organism>
<dbReference type="OMA" id="MPLFICM"/>
<keyword evidence="3" id="KW-1185">Reference proteome</keyword>
<keyword evidence="1" id="KW-0812">Transmembrane</keyword>
<accession>A0A8S1JMW3</accession>
<gene>
    <name evidence="2" type="ORF">PPRIM_AZ9-3.1.T0040062</name>
</gene>
<dbReference type="EMBL" id="CAJJDM010000001">
    <property type="protein sequence ID" value="CAD8042847.1"/>
    <property type="molecule type" value="Genomic_DNA"/>
</dbReference>
<evidence type="ECO:0000313" key="2">
    <source>
        <dbReference type="EMBL" id="CAD8042847.1"/>
    </source>
</evidence>
<protein>
    <recommendedName>
        <fullName evidence="4">Derlin</fullName>
    </recommendedName>
</protein>
<name>A0A8S1JMW3_PARPR</name>
<proteinExistence type="predicted"/>
<dbReference type="Proteomes" id="UP000688137">
    <property type="component" value="Unassembled WGS sequence"/>
</dbReference>
<evidence type="ECO:0000313" key="3">
    <source>
        <dbReference type="Proteomes" id="UP000688137"/>
    </source>
</evidence>
<feature type="transmembrane region" description="Helical" evidence="1">
    <location>
        <begin position="168"/>
        <end position="192"/>
    </location>
</feature>
<feature type="transmembrane region" description="Helical" evidence="1">
    <location>
        <begin position="104"/>
        <end position="124"/>
    </location>
</feature>
<keyword evidence="1" id="KW-0472">Membrane</keyword>
<reference evidence="2" key="1">
    <citation type="submission" date="2021-01" db="EMBL/GenBank/DDBJ databases">
        <authorList>
            <consortium name="Genoscope - CEA"/>
            <person name="William W."/>
        </authorList>
    </citation>
    <scope>NUCLEOTIDE SEQUENCE</scope>
</reference>
<sequence>MNLQSLPQEQQSLQGFINQIPFGIKLVTIITFVVFLINTLFDDQFTKCFQDQPLKVFQEYQIQRLFFTQFIESIFGLIIMPLFICMNLSDLEKTIGTVVFLLDFFFKNFMIQVIFLILSLITLNNIKPSQGLWNVYIVYISLQCFANPDQLRSLFFFPCVVPSKYIPYGLVMIGLIMNQNIDSIAALILAYVEANYYNFMIFRPSQHFIKRLENSFLFKKAMSRQDFFVMTQNLQGNPSTQQQQLPVRQAEEYQGKGIQIGGSTNFDNIVIDNNDQFQQDDSK</sequence>
<comment type="caution">
    <text evidence="2">The sequence shown here is derived from an EMBL/GenBank/DDBJ whole genome shotgun (WGS) entry which is preliminary data.</text>
</comment>